<evidence type="ECO:0000256" key="1">
    <source>
        <dbReference type="SAM" id="Phobius"/>
    </source>
</evidence>
<accession>A0A9X3SCQ6</accession>
<gene>
    <name evidence="2" type="ORF">OJ997_32150</name>
</gene>
<protein>
    <recommendedName>
        <fullName evidence="4">Integral membrane protein</fullName>
    </recommendedName>
</protein>
<keyword evidence="1" id="KW-0472">Membrane</keyword>
<feature type="transmembrane region" description="Helical" evidence="1">
    <location>
        <begin position="146"/>
        <end position="166"/>
    </location>
</feature>
<sequence>MIAVDPFGEHGHAGPGTAFVVVGAFLLSFLLIRTSARLTRSVSWWPGGVETRGVHVHHLVWGIGLMNVCGFLAFAVPLEFPWWHLIAVGFGVGAGFTFDEFALWVHLEDVYWAEQGRSSFDAVVASAAFMALVVLGVRPFGLDDPGSVLASVAAVSVVVAISGVAFAKGRVLFGVIGLFVPVVALVVALRLARPSSPWAHWRYDEGKQARAAERFSGRSEQLRRRIGDTIAGEPS</sequence>
<dbReference type="Proteomes" id="UP001147653">
    <property type="component" value="Unassembled WGS sequence"/>
</dbReference>
<feature type="transmembrane region" description="Helical" evidence="1">
    <location>
        <begin position="82"/>
        <end position="107"/>
    </location>
</feature>
<proteinExistence type="predicted"/>
<feature type="transmembrane region" description="Helical" evidence="1">
    <location>
        <begin position="53"/>
        <end position="76"/>
    </location>
</feature>
<dbReference type="AlphaFoldDB" id="A0A9X3SCQ6"/>
<keyword evidence="1" id="KW-0812">Transmembrane</keyword>
<feature type="transmembrane region" description="Helical" evidence="1">
    <location>
        <begin position="12"/>
        <end position="32"/>
    </location>
</feature>
<evidence type="ECO:0000313" key="3">
    <source>
        <dbReference type="Proteomes" id="UP001147653"/>
    </source>
</evidence>
<keyword evidence="3" id="KW-1185">Reference proteome</keyword>
<name>A0A9X3SCQ6_9ACTN</name>
<evidence type="ECO:0000313" key="2">
    <source>
        <dbReference type="EMBL" id="MDA0185001.1"/>
    </source>
</evidence>
<organism evidence="2 3">
    <name type="scientific">Solirubrobacter phytolaccae</name>
    <dbReference type="NCBI Taxonomy" id="1404360"/>
    <lineage>
        <taxon>Bacteria</taxon>
        <taxon>Bacillati</taxon>
        <taxon>Actinomycetota</taxon>
        <taxon>Thermoleophilia</taxon>
        <taxon>Solirubrobacterales</taxon>
        <taxon>Solirubrobacteraceae</taxon>
        <taxon>Solirubrobacter</taxon>
    </lineage>
</organism>
<comment type="caution">
    <text evidence="2">The sequence shown here is derived from an EMBL/GenBank/DDBJ whole genome shotgun (WGS) entry which is preliminary data.</text>
</comment>
<feature type="transmembrane region" description="Helical" evidence="1">
    <location>
        <begin position="171"/>
        <end position="192"/>
    </location>
</feature>
<dbReference type="RefSeq" id="WP_270029475.1">
    <property type="nucleotide sequence ID" value="NZ_JAPDDP010000094.1"/>
</dbReference>
<reference evidence="2" key="1">
    <citation type="submission" date="2022-10" db="EMBL/GenBank/DDBJ databases">
        <title>The WGS of Solirubrobacter phytolaccae KCTC 29190.</title>
        <authorList>
            <person name="Jiang Z."/>
        </authorList>
    </citation>
    <scope>NUCLEOTIDE SEQUENCE</scope>
    <source>
        <strain evidence="2">KCTC 29190</strain>
    </source>
</reference>
<keyword evidence="1" id="KW-1133">Transmembrane helix</keyword>
<feature type="transmembrane region" description="Helical" evidence="1">
    <location>
        <begin position="119"/>
        <end position="140"/>
    </location>
</feature>
<dbReference type="EMBL" id="JAPDDP010000094">
    <property type="protein sequence ID" value="MDA0185001.1"/>
    <property type="molecule type" value="Genomic_DNA"/>
</dbReference>
<evidence type="ECO:0008006" key="4">
    <source>
        <dbReference type="Google" id="ProtNLM"/>
    </source>
</evidence>